<dbReference type="RefSeq" id="WP_125477417.1">
    <property type="nucleotide sequence ID" value="NZ_BAAAVX010000034.1"/>
</dbReference>
<evidence type="ECO:0000313" key="3">
    <source>
        <dbReference type="EMBL" id="QYL18675.1"/>
    </source>
</evidence>
<feature type="region of interest" description="Disordered" evidence="1">
    <location>
        <begin position="15"/>
        <end position="38"/>
    </location>
</feature>
<sequence length="152" mass="16323">MDRIHTDEDWGFSDMTCTAGPNRNDRQTYEARGERTRGSKFNGAGDKFATGVLVASVLALALCGTARADNGQDQRFLAALTSAGWSITNASVLIHQAHEVCVEGLAHGVSWQEMRSALMGYGYSLSESSTLIAQAVSVYCPNRKSAIADMNS</sequence>
<evidence type="ECO:0000313" key="4">
    <source>
        <dbReference type="Proteomes" id="UP000825367"/>
    </source>
</evidence>
<evidence type="ECO:0000256" key="1">
    <source>
        <dbReference type="SAM" id="MobiDB-lite"/>
    </source>
</evidence>
<proteinExistence type="predicted"/>
<dbReference type="InterPro" id="IPR007969">
    <property type="entry name" value="DUF732"/>
</dbReference>
<evidence type="ECO:0000259" key="2">
    <source>
        <dbReference type="Pfam" id="PF05305"/>
    </source>
</evidence>
<dbReference type="Pfam" id="PF05305">
    <property type="entry name" value="DUF732"/>
    <property type="match status" value="1"/>
</dbReference>
<keyword evidence="4" id="KW-1185">Reference proteome</keyword>
<reference evidence="3 4" key="1">
    <citation type="submission" date="2021-07" db="EMBL/GenBank/DDBJ databases">
        <title>Whole genome sequencing of non-tuberculosis mycobacteria type-strains.</title>
        <authorList>
            <person name="Igarashi Y."/>
            <person name="Osugi A."/>
            <person name="Mitarai S."/>
        </authorList>
    </citation>
    <scope>NUCLEOTIDE SEQUENCE [LARGE SCALE GENOMIC DNA]</scope>
    <source>
        <strain evidence="3 4">JCM 16370</strain>
    </source>
</reference>
<organism evidence="3 4">
    <name type="scientific">Mycolicibacterium pallens</name>
    <dbReference type="NCBI Taxonomy" id="370524"/>
    <lineage>
        <taxon>Bacteria</taxon>
        <taxon>Bacillati</taxon>
        <taxon>Actinomycetota</taxon>
        <taxon>Actinomycetes</taxon>
        <taxon>Mycobacteriales</taxon>
        <taxon>Mycobacteriaceae</taxon>
        <taxon>Mycolicibacterium</taxon>
    </lineage>
</organism>
<dbReference type="Proteomes" id="UP000825367">
    <property type="component" value="Chromosome"/>
</dbReference>
<accession>A0ABX8VLL0</accession>
<protein>
    <submittedName>
        <fullName evidence="3">DUF732 domain-containing protein</fullName>
    </submittedName>
</protein>
<feature type="domain" description="DUF732" evidence="2">
    <location>
        <begin position="72"/>
        <end position="142"/>
    </location>
</feature>
<name>A0ABX8VLL0_9MYCO</name>
<gene>
    <name evidence="3" type="ORF">K0O64_09370</name>
</gene>
<feature type="compositionally biased region" description="Basic and acidic residues" evidence="1">
    <location>
        <begin position="23"/>
        <end position="37"/>
    </location>
</feature>
<dbReference type="EMBL" id="CP080333">
    <property type="protein sequence ID" value="QYL18675.1"/>
    <property type="molecule type" value="Genomic_DNA"/>
</dbReference>